<evidence type="ECO:0000256" key="3">
    <source>
        <dbReference type="ARBA" id="ARBA00022692"/>
    </source>
</evidence>
<dbReference type="HOGENOM" id="CLU_008861_3_1_6"/>
<reference evidence="9 10" key="1">
    <citation type="submission" date="2015-02" db="EMBL/GenBank/DDBJ databases">
        <title>Complete genome sequence of Kangiella geojedonensis strain YCS-5T.</title>
        <authorList>
            <person name="Kim K.M."/>
        </authorList>
    </citation>
    <scope>NUCLEOTIDE SEQUENCE [LARGE SCALE GENOMIC DNA]</scope>
    <source>
        <strain evidence="9 10">YCS-5</strain>
    </source>
</reference>
<evidence type="ECO:0000256" key="7">
    <source>
        <dbReference type="SAM" id="Phobius"/>
    </source>
</evidence>
<comment type="subcellular location">
    <subcellularLocation>
        <location evidence="1">Cell membrane</location>
        <topology evidence="1">Multi-pass membrane protein</topology>
    </subcellularLocation>
</comment>
<keyword evidence="5 7" id="KW-0472">Membrane</keyword>
<feature type="transmembrane region" description="Helical" evidence="7">
    <location>
        <begin position="675"/>
        <end position="699"/>
    </location>
</feature>
<feature type="transmembrane region" description="Helical" evidence="7">
    <location>
        <begin position="769"/>
        <end position="787"/>
    </location>
</feature>
<dbReference type="AlphaFoldDB" id="A0A0F6TRH4"/>
<dbReference type="RefSeq" id="WP_046561512.1">
    <property type="nucleotide sequence ID" value="NZ_CP010975.1"/>
</dbReference>
<feature type="transmembrane region" description="Helical" evidence="7">
    <location>
        <begin position="445"/>
        <end position="464"/>
    </location>
</feature>
<dbReference type="OrthoDB" id="9759187at2"/>
<dbReference type="InterPro" id="IPR004869">
    <property type="entry name" value="MMPL_dom"/>
</dbReference>
<evidence type="ECO:0000313" key="10">
    <source>
        <dbReference type="Proteomes" id="UP000034071"/>
    </source>
</evidence>
<name>A0A0F6TRH4_9GAMM</name>
<feature type="transmembrane region" description="Helical" evidence="7">
    <location>
        <begin position="20"/>
        <end position="37"/>
    </location>
</feature>
<dbReference type="KEGG" id="kge:TQ33_1497"/>
<evidence type="ECO:0000256" key="1">
    <source>
        <dbReference type="ARBA" id="ARBA00004651"/>
    </source>
</evidence>
<sequence length="829" mass="93428">MTQHKENLFFTLYKKTVLDHPLVSLIIVILLTVLAASQLHKFRLDASGESLVLESDKSLDYYRQVNKQYGSDDFLIITWQPHQGLMSDESINGLKSLTQDLKKIDTVSTINSILNVPLIEGLTLDTDALGEEIPTLQSPGTDREEALNEFTSSPIYQNLLVGEDGETSAVQINFERDEKYFSLLEARDELRAKATNTELSNEEIKQLERLENQFDTHSKKVSERTSAIIAEVRTIMEDYRDIADMHLGGISMITNDMLTFIQHDITVFGIGILLFIMLALFVFFGKVRWVVLPLFSCVVTVIMLAGLLSFLDWRITVISSNFPSILLIVILALNVHLAVYYRDFISANPESSQELRVSSTLKTMFWPCFYTALTTIVAFISLLISGIRPVIDFGWIMTIGIVLGFIITFVIFPSFIQLLKQDTHTSGTSITYKITNWIYGFTVNYRVVIFFLTAGIIAFSAYGITQLKVENRFIDYFKPSTEIYQGMTVIDQKLGGTTPLDIVIDKGEEQSLVADDEFEDEFGDEFDAGIYDAGYWFTGAKLKQVERIHDFIDNLEVTGKVQSIATYSKVLEKMNNGEYPDELTLSLVHQKTPEEVRSVLMTPYLSEDGDQTRINIRVQETNHDLKRAELINTINDYIVNEEGIAQDKVHFTGMLVLYNNMLESLFDSQIKTIGAVYLAILLMFLVLFRSLMLAILATIPNALSAALVLGIMGWMGVPMDMMTITIAAIVIGIAVDNSIHYVHRFKAEFQKDYNYLDTMKRCHGSIGKAIYYTGVTVIFGFAILALSEFIPSIYFGLLTGLAMAVALFLNLTLLPLMLITMKPLKAPRT</sequence>
<evidence type="ECO:0000256" key="5">
    <source>
        <dbReference type="ARBA" id="ARBA00023136"/>
    </source>
</evidence>
<keyword evidence="6" id="KW-0175">Coiled coil</keyword>
<dbReference type="PROSITE" id="PS50156">
    <property type="entry name" value="SSD"/>
    <property type="match status" value="2"/>
</dbReference>
<dbReference type="Gene3D" id="1.20.1640.10">
    <property type="entry name" value="Multidrug efflux transporter AcrB transmembrane domain"/>
    <property type="match status" value="2"/>
</dbReference>
<dbReference type="PANTHER" id="PTHR33406">
    <property type="entry name" value="MEMBRANE PROTEIN MJ1562-RELATED"/>
    <property type="match status" value="1"/>
</dbReference>
<dbReference type="Pfam" id="PF03176">
    <property type="entry name" value="MMPL"/>
    <property type="match status" value="2"/>
</dbReference>
<feature type="transmembrane region" description="Helical" evidence="7">
    <location>
        <begin position="396"/>
        <end position="416"/>
    </location>
</feature>
<feature type="domain" description="SSD" evidence="8">
    <location>
        <begin position="693"/>
        <end position="820"/>
    </location>
</feature>
<dbReference type="InterPro" id="IPR050545">
    <property type="entry name" value="Mycobact_MmpL"/>
</dbReference>
<feature type="transmembrane region" description="Helical" evidence="7">
    <location>
        <begin position="793"/>
        <end position="819"/>
    </location>
</feature>
<feature type="transmembrane region" description="Helical" evidence="7">
    <location>
        <begin position="711"/>
        <end position="735"/>
    </location>
</feature>
<keyword evidence="10" id="KW-1185">Reference proteome</keyword>
<dbReference type="PATRIC" id="fig|914150.5.peg.1516"/>
<feature type="transmembrane region" description="Helical" evidence="7">
    <location>
        <begin position="290"/>
        <end position="310"/>
    </location>
</feature>
<accession>A0A0F6TRH4</accession>
<dbReference type="SUPFAM" id="SSF82866">
    <property type="entry name" value="Multidrug efflux transporter AcrB transmembrane domain"/>
    <property type="match status" value="2"/>
</dbReference>
<keyword evidence="3 7" id="KW-0812">Transmembrane</keyword>
<feature type="transmembrane region" description="Helical" evidence="7">
    <location>
        <begin position="364"/>
        <end position="384"/>
    </location>
</feature>
<gene>
    <name evidence="9" type="ORF">TQ33_1497</name>
</gene>
<keyword evidence="4 7" id="KW-1133">Transmembrane helix</keyword>
<organism evidence="9 10">
    <name type="scientific">Kangiella geojedonensis</name>
    <dbReference type="NCBI Taxonomy" id="914150"/>
    <lineage>
        <taxon>Bacteria</taxon>
        <taxon>Pseudomonadati</taxon>
        <taxon>Pseudomonadota</taxon>
        <taxon>Gammaproteobacteria</taxon>
        <taxon>Kangiellales</taxon>
        <taxon>Kangiellaceae</taxon>
        <taxon>Kangiella</taxon>
    </lineage>
</organism>
<feature type="coiled-coil region" evidence="6">
    <location>
        <begin position="187"/>
        <end position="220"/>
    </location>
</feature>
<evidence type="ECO:0000256" key="2">
    <source>
        <dbReference type="ARBA" id="ARBA00022475"/>
    </source>
</evidence>
<evidence type="ECO:0000256" key="4">
    <source>
        <dbReference type="ARBA" id="ARBA00022989"/>
    </source>
</evidence>
<dbReference type="GO" id="GO:0005886">
    <property type="term" value="C:plasma membrane"/>
    <property type="evidence" value="ECO:0007669"/>
    <property type="project" value="UniProtKB-SubCell"/>
</dbReference>
<evidence type="ECO:0000313" key="9">
    <source>
        <dbReference type="EMBL" id="AKE52444.1"/>
    </source>
</evidence>
<dbReference type="InterPro" id="IPR000731">
    <property type="entry name" value="SSD"/>
</dbReference>
<dbReference type="EMBL" id="CP010975">
    <property type="protein sequence ID" value="AKE52444.1"/>
    <property type="molecule type" value="Genomic_DNA"/>
</dbReference>
<dbReference type="PANTHER" id="PTHR33406:SF12">
    <property type="entry name" value="BLR2997 PROTEIN"/>
    <property type="match status" value="1"/>
</dbReference>
<evidence type="ECO:0000256" key="6">
    <source>
        <dbReference type="SAM" id="Coils"/>
    </source>
</evidence>
<keyword evidence="2" id="KW-1003">Cell membrane</keyword>
<feature type="domain" description="SSD" evidence="8">
    <location>
        <begin position="294"/>
        <end position="418"/>
    </location>
</feature>
<feature type="transmembrane region" description="Helical" evidence="7">
    <location>
        <begin position="322"/>
        <end position="341"/>
    </location>
</feature>
<protein>
    <submittedName>
        <fullName evidence="9">Transport protein, putative</fullName>
    </submittedName>
</protein>
<dbReference type="STRING" id="914150.TQ33_1497"/>
<dbReference type="Proteomes" id="UP000034071">
    <property type="component" value="Chromosome"/>
</dbReference>
<feature type="transmembrane region" description="Helical" evidence="7">
    <location>
        <begin position="265"/>
        <end position="284"/>
    </location>
</feature>
<evidence type="ECO:0000259" key="8">
    <source>
        <dbReference type="PROSITE" id="PS50156"/>
    </source>
</evidence>
<proteinExistence type="predicted"/>